<dbReference type="AlphaFoldDB" id="A0A368PJG0"/>
<sequence length="89" mass="10412">MLWESYYSTCVVPFDYWREEERDVTVQLPPVPVCEPCMYICFHASEVPGQHCFLLPSFIRQFFCTWHQMLELCSAVQYSIGCGADVLCM</sequence>
<name>A0A368PJG0_SETIT</name>
<accession>A0A368PJG0</accession>
<proteinExistence type="predicted"/>
<evidence type="ECO:0000313" key="1">
    <source>
        <dbReference type="EMBL" id="RCV05180.1"/>
    </source>
</evidence>
<reference evidence="1" key="2">
    <citation type="submission" date="2015-07" db="EMBL/GenBank/DDBJ databases">
        <authorList>
            <person name="Noorani M."/>
        </authorList>
    </citation>
    <scope>NUCLEOTIDE SEQUENCE</scope>
    <source>
        <strain evidence="1">Yugu1</strain>
    </source>
</reference>
<organism evidence="1">
    <name type="scientific">Setaria italica</name>
    <name type="common">Foxtail millet</name>
    <name type="synonym">Panicum italicum</name>
    <dbReference type="NCBI Taxonomy" id="4555"/>
    <lineage>
        <taxon>Eukaryota</taxon>
        <taxon>Viridiplantae</taxon>
        <taxon>Streptophyta</taxon>
        <taxon>Embryophyta</taxon>
        <taxon>Tracheophyta</taxon>
        <taxon>Spermatophyta</taxon>
        <taxon>Magnoliopsida</taxon>
        <taxon>Liliopsida</taxon>
        <taxon>Poales</taxon>
        <taxon>Poaceae</taxon>
        <taxon>PACMAD clade</taxon>
        <taxon>Panicoideae</taxon>
        <taxon>Panicodae</taxon>
        <taxon>Paniceae</taxon>
        <taxon>Cenchrinae</taxon>
        <taxon>Setaria</taxon>
    </lineage>
</organism>
<protein>
    <submittedName>
        <fullName evidence="1">Uncharacterized protein</fullName>
    </submittedName>
</protein>
<reference evidence="1" key="1">
    <citation type="journal article" date="2012" name="Nat. Biotechnol.">
        <title>Reference genome sequence of the model plant Setaria.</title>
        <authorList>
            <person name="Bennetzen J.L."/>
            <person name="Schmutz J."/>
            <person name="Wang H."/>
            <person name="Percifield R."/>
            <person name="Hawkins J."/>
            <person name="Pontaroli A.C."/>
            <person name="Estep M."/>
            <person name="Feng L."/>
            <person name="Vaughn J.N."/>
            <person name="Grimwood J."/>
            <person name="Jenkins J."/>
            <person name="Barry K."/>
            <person name="Lindquist E."/>
            <person name="Hellsten U."/>
            <person name="Deshpande S."/>
            <person name="Wang X."/>
            <person name="Wu X."/>
            <person name="Mitros T."/>
            <person name="Triplett J."/>
            <person name="Yang X."/>
            <person name="Ye C.Y."/>
            <person name="Mauro-Herrera M."/>
            <person name="Wang L."/>
            <person name="Li P."/>
            <person name="Sharma M."/>
            <person name="Sharma R."/>
            <person name="Ronald P.C."/>
            <person name="Panaud O."/>
            <person name="Kellogg E.A."/>
            <person name="Brutnell T.P."/>
            <person name="Doust A.N."/>
            <person name="Tuskan G.A."/>
            <person name="Rokhsar D."/>
            <person name="Devos K.M."/>
        </authorList>
    </citation>
    <scope>NUCLEOTIDE SEQUENCE [LARGE SCALE GENOMIC DNA]</scope>
    <source>
        <strain evidence="1">Yugu1</strain>
    </source>
</reference>
<dbReference type="EMBL" id="CM003528">
    <property type="protein sequence ID" value="RCV05180.1"/>
    <property type="molecule type" value="Genomic_DNA"/>
</dbReference>
<gene>
    <name evidence="1" type="ORF">SETIT_1G062200v2</name>
</gene>